<evidence type="ECO:0000256" key="8">
    <source>
        <dbReference type="HAMAP-Rule" id="MF_01309"/>
    </source>
</evidence>
<dbReference type="Pfam" id="PF00189">
    <property type="entry name" value="Ribosomal_S3_C"/>
    <property type="match status" value="1"/>
</dbReference>
<feature type="domain" description="KH type-2" evidence="10">
    <location>
        <begin position="39"/>
        <end position="110"/>
    </location>
</feature>
<evidence type="ECO:0000256" key="4">
    <source>
        <dbReference type="ARBA" id="ARBA00022980"/>
    </source>
</evidence>
<keyword evidence="2 8" id="KW-0699">rRNA-binding</keyword>
<comment type="function">
    <text evidence="6 8">Binds the lower part of the 30S subunit head. Binds mRNA in the 70S ribosome, positioning it for translation.</text>
</comment>
<dbReference type="InterPro" id="IPR015946">
    <property type="entry name" value="KH_dom-like_a/b"/>
</dbReference>
<proteinExistence type="inferred from homology"/>
<protein>
    <recommendedName>
        <fullName evidence="7 8">Small ribosomal subunit protein uS3</fullName>
    </recommendedName>
</protein>
<dbReference type="PROSITE" id="PS00548">
    <property type="entry name" value="RIBOSOMAL_S3"/>
    <property type="match status" value="1"/>
</dbReference>
<dbReference type="InterPro" id="IPR009019">
    <property type="entry name" value="KH_sf_prok-type"/>
</dbReference>
<evidence type="ECO:0000256" key="7">
    <source>
        <dbReference type="ARBA" id="ARBA00035257"/>
    </source>
</evidence>
<dbReference type="RefSeq" id="WP_324693940.1">
    <property type="nucleotide sequence ID" value="NZ_JAYMYJ010000047.1"/>
</dbReference>
<dbReference type="InterPro" id="IPR004087">
    <property type="entry name" value="KH_dom"/>
</dbReference>
<gene>
    <name evidence="8 11" type="primary">rpsC</name>
    <name evidence="11" type="ORF">VSS37_06305</name>
</gene>
<dbReference type="InterPro" id="IPR036419">
    <property type="entry name" value="Ribosomal_S3_C_sf"/>
</dbReference>
<keyword evidence="3 8" id="KW-0694">RNA-binding</keyword>
<dbReference type="NCBIfam" id="TIGR01009">
    <property type="entry name" value="rpsC_bact"/>
    <property type="match status" value="1"/>
</dbReference>
<comment type="caution">
    <text evidence="11">The sequence shown here is derived from an EMBL/GenBank/DDBJ whole genome shotgun (WGS) entry which is preliminary data.</text>
</comment>
<dbReference type="Gene3D" id="3.30.1140.32">
    <property type="entry name" value="Ribosomal protein S3, C-terminal domain"/>
    <property type="match status" value="1"/>
</dbReference>
<dbReference type="InterPro" id="IPR005704">
    <property type="entry name" value="Ribosomal_uS3_bac-typ"/>
</dbReference>
<keyword evidence="5 8" id="KW-0687">Ribonucleoprotein</keyword>
<evidence type="ECO:0000256" key="2">
    <source>
        <dbReference type="ARBA" id="ARBA00022730"/>
    </source>
</evidence>
<dbReference type="InterPro" id="IPR004044">
    <property type="entry name" value="KH_dom_type_2"/>
</dbReference>
<dbReference type="GO" id="GO:0005840">
    <property type="term" value="C:ribosome"/>
    <property type="evidence" value="ECO:0007669"/>
    <property type="project" value="UniProtKB-KW"/>
</dbReference>
<evidence type="ECO:0000256" key="3">
    <source>
        <dbReference type="ARBA" id="ARBA00022884"/>
    </source>
</evidence>
<dbReference type="PANTHER" id="PTHR11760">
    <property type="entry name" value="30S/40S RIBOSOMAL PROTEIN S3"/>
    <property type="match status" value="1"/>
</dbReference>
<evidence type="ECO:0000256" key="5">
    <source>
        <dbReference type="ARBA" id="ARBA00023274"/>
    </source>
</evidence>
<dbReference type="HAMAP" id="MF_01309_B">
    <property type="entry name" value="Ribosomal_uS3_B"/>
    <property type="match status" value="1"/>
</dbReference>
<dbReference type="Pfam" id="PF07650">
    <property type="entry name" value="KH_2"/>
    <property type="match status" value="1"/>
</dbReference>
<accession>A0ABU6CVL2</accession>
<dbReference type="SMART" id="SM00322">
    <property type="entry name" value="KH"/>
    <property type="match status" value="1"/>
</dbReference>
<comment type="similarity">
    <text evidence="1 8 9">Belongs to the universal ribosomal protein uS3 family.</text>
</comment>
<dbReference type="CDD" id="cd02412">
    <property type="entry name" value="KH-II_30S_S3"/>
    <property type="match status" value="1"/>
</dbReference>
<dbReference type="PANTHER" id="PTHR11760:SF19">
    <property type="entry name" value="SMALL RIBOSOMAL SUBUNIT PROTEIN US3C"/>
    <property type="match status" value="1"/>
</dbReference>
<keyword evidence="4 8" id="KW-0689">Ribosomal protein</keyword>
<name>A0ABU6CVL2_9GAMM</name>
<sequence>MGQKVHPIGIRLGIATDWRSKWYAEGKDYAEFLHKDLEVRSFLKKKLKEASVSRIQIERPAKSAFITIHTARPGVVIGKKGEDIEKLRAETAARLGLHVNNVKLNIEEIRKPELDAQLVAESIASQLERRIMFRRAMKRAVSNAMRLGALGVKVSVAGRLNGAEIARTEWYREGRVPLHTLRADIDYATAEALTTYGIIGVKVWIYKGEVFDLEQKQQAASQPQNQGQGRKKK</sequence>
<organism evidence="11 12">
    <name type="scientific">Candidatus Thiothrix phosphatis</name>
    <dbReference type="NCBI Taxonomy" id="3112415"/>
    <lineage>
        <taxon>Bacteria</taxon>
        <taxon>Pseudomonadati</taxon>
        <taxon>Pseudomonadota</taxon>
        <taxon>Gammaproteobacteria</taxon>
        <taxon>Thiotrichales</taxon>
        <taxon>Thiotrichaceae</taxon>
        <taxon>Thiothrix</taxon>
    </lineage>
</organism>
<dbReference type="InterPro" id="IPR001351">
    <property type="entry name" value="Ribosomal_uS3_C"/>
</dbReference>
<dbReference type="Gene3D" id="3.30.300.20">
    <property type="match status" value="1"/>
</dbReference>
<dbReference type="Proteomes" id="UP001308005">
    <property type="component" value="Unassembled WGS sequence"/>
</dbReference>
<keyword evidence="12" id="KW-1185">Reference proteome</keyword>
<reference evidence="12" key="1">
    <citation type="submission" date="2023-07" db="EMBL/GenBank/DDBJ databases">
        <title>The carbon used by Thiothrix.</title>
        <authorList>
            <person name="Chen L."/>
        </authorList>
    </citation>
    <scope>NUCLEOTIDE SEQUENCE [LARGE SCALE GENOMIC DNA]</scope>
</reference>
<dbReference type="InterPro" id="IPR057258">
    <property type="entry name" value="Ribosomal_uS3"/>
</dbReference>
<evidence type="ECO:0000256" key="6">
    <source>
        <dbReference type="ARBA" id="ARBA00024998"/>
    </source>
</evidence>
<dbReference type="SUPFAM" id="SSF54821">
    <property type="entry name" value="Ribosomal protein S3 C-terminal domain"/>
    <property type="match status" value="1"/>
</dbReference>
<evidence type="ECO:0000313" key="11">
    <source>
        <dbReference type="EMBL" id="MEB4590582.1"/>
    </source>
</evidence>
<evidence type="ECO:0000259" key="10">
    <source>
        <dbReference type="PROSITE" id="PS50823"/>
    </source>
</evidence>
<dbReference type="SUPFAM" id="SSF54814">
    <property type="entry name" value="Prokaryotic type KH domain (KH-domain type II)"/>
    <property type="match status" value="1"/>
</dbReference>
<comment type="subunit">
    <text evidence="8">Part of the 30S ribosomal subunit. Forms a tight complex with proteins S10 and S14.</text>
</comment>
<evidence type="ECO:0000256" key="9">
    <source>
        <dbReference type="RuleBase" id="RU003624"/>
    </source>
</evidence>
<dbReference type="InterPro" id="IPR018280">
    <property type="entry name" value="Ribosomal_uS3_CS"/>
</dbReference>
<dbReference type="PROSITE" id="PS50823">
    <property type="entry name" value="KH_TYPE_2"/>
    <property type="match status" value="1"/>
</dbReference>
<dbReference type="EMBL" id="JAYMYJ010000047">
    <property type="protein sequence ID" value="MEB4590582.1"/>
    <property type="molecule type" value="Genomic_DNA"/>
</dbReference>
<evidence type="ECO:0000256" key="1">
    <source>
        <dbReference type="ARBA" id="ARBA00010761"/>
    </source>
</evidence>
<evidence type="ECO:0000313" key="12">
    <source>
        <dbReference type="Proteomes" id="UP001308005"/>
    </source>
</evidence>
<dbReference type="PROSITE" id="PS50084">
    <property type="entry name" value="KH_TYPE_1"/>
    <property type="match status" value="1"/>
</dbReference>